<comment type="similarity">
    <text evidence="2">Belongs to the complex I subunit 4 family.</text>
</comment>
<keyword evidence="11" id="KW-1185">Reference proteome</keyword>
<feature type="transmembrane region" description="Helical" evidence="8">
    <location>
        <begin position="325"/>
        <end position="347"/>
    </location>
</feature>
<evidence type="ECO:0000256" key="3">
    <source>
        <dbReference type="ARBA" id="ARBA00022692"/>
    </source>
</evidence>
<comment type="subcellular location">
    <subcellularLocation>
        <location evidence="1">Endomembrane system</location>
        <topology evidence="1">Multi-pass membrane protein</topology>
    </subcellularLocation>
    <subcellularLocation>
        <location evidence="6">Membrane</location>
        <topology evidence="6">Multi-pass membrane protein</topology>
    </subcellularLocation>
</comment>
<dbReference type="GO" id="GO:0048039">
    <property type="term" value="F:ubiquinone binding"/>
    <property type="evidence" value="ECO:0007669"/>
    <property type="project" value="TreeGrafter"/>
</dbReference>
<reference evidence="10 11" key="1">
    <citation type="submission" date="2015-03" db="EMBL/GenBank/DDBJ databases">
        <title>Luteipulveratus halotolerans sp. nov., a novel actinobacterium (Dermacoccaceae) from Sarawak, Malaysia.</title>
        <authorList>
            <person name="Juboi H."/>
            <person name="Basik A."/>
            <person name="Shamsul S.S."/>
            <person name="Arnold P."/>
            <person name="Schmitt E.K."/>
            <person name="Sanglier J.-J."/>
            <person name="Yeo T."/>
        </authorList>
    </citation>
    <scope>NUCLEOTIDE SEQUENCE [LARGE SCALE GENOMIC DNA]</scope>
    <source>
        <strain evidence="10 11">MN07-A0370</strain>
    </source>
</reference>
<dbReference type="PRINTS" id="PR01437">
    <property type="entry name" value="NUOXDRDTASE4"/>
</dbReference>
<keyword evidence="4 8" id="KW-1133">Transmembrane helix</keyword>
<dbReference type="GO" id="GO:0015990">
    <property type="term" value="P:electron transport coupled proton transport"/>
    <property type="evidence" value="ECO:0007669"/>
    <property type="project" value="TreeGrafter"/>
</dbReference>
<evidence type="ECO:0000256" key="8">
    <source>
        <dbReference type="SAM" id="Phobius"/>
    </source>
</evidence>
<keyword evidence="5 8" id="KW-0472">Membrane</keyword>
<evidence type="ECO:0000313" key="10">
    <source>
        <dbReference type="EMBL" id="AKU17876.1"/>
    </source>
</evidence>
<feature type="transmembrane region" description="Helical" evidence="8">
    <location>
        <begin position="6"/>
        <end position="22"/>
    </location>
</feature>
<feature type="domain" description="NADH:quinone oxidoreductase/Mrp antiporter transmembrane" evidence="9">
    <location>
        <begin position="127"/>
        <end position="405"/>
    </location>
</feature>
<dbReference type="RefSeq" id="WP_052594998.1">
    <property type="nucleotide sequence ID" value="NZ_CP011112.1"/>
</dbReference>
<feature type="transmembrane region" description="Helical" evidence="8">
    <location>
        <begin position="273"/>
        <end position="292"/>
    </location>
</feature>
<evidence type="ECO:0000259" key="9">
    <source>
        <dbReference type="Pfam" id="PF00361"/>
    </source>
</evidence>
<feature type="transmembrane region" description="Helical" evidence="8">
    <location>
        <begin position="481"/>
        <end position="502"/>
    </location>
</feature>
<dbReference type="KEGG" id="lmoi:VV02_21800"/>
<feature type="transmembrane region" description="Helical" evidence="8">
    <location>
        <begin position="299"/>
        <end position="319"/>
    </location>
</feature>
<dbReference type="GO" id="GO:0042773">
    <property type="term" value="P:ATP synthesis coupled electron transport"/>
    <property type="evidence" value="ECO:0007669"/>
    <property type="project" value="InterPro"/>
</dbReference>
<dbReference type="PANTHER" id="PTHR43507">
    <property type="entry name" value="NADH-UBIQUINONE OXIDOREDUCTASE CHAIN 4"/>
    <property type="match status" value="1"/>
</dbReference>
<protein>
    <submittedName>
        <fullName evidence="10">NADH dehydrogenase</fullName>
    </submittedName>
</protein>
<dbReference type="InterPro" id="IPR003918">
    <property type="entry name" value="NADH_UbQ_OxRdtase"/>
</dbReference>
<feature type="transmembrane region" description="Helical" evidence="8">
    <location>
        <begin position="108"/>
        <end position="126"/>
    </location>
</feature>
<dbReference type="Pfam" id="PF00361">
    <property type="entry name" value="Proton_antipo_M"/>
    <property type="match status" value="1"/>
</dbReference>
<feature type="transmembrane region" description="Helical" evidence="8">
    <location>
        <begin position="207"/>
        <end position="229"/>
    </location>
</feature>
<organism evidence="10 11">
    <name type="scientific">Luteipulveratus mongoliensis</name>
    <dbReference type="NCBI Taxonomy" id="571913"/>
    <lineage>
        <taxon>Bacteria</taxon>
        <taxon>Bacillati</taxon>
        <taxon>Actinomycetota</taxon>
        <taxon>Actinomycetes</taxon>
        <taxon>Micrococcales</taxon>
        <taxon>Dermacoccaceae</taxon>
        <taxon>Luteipulveratus</taxon>
    </lineage>
</organism>
<feature type="transmembrane region" description="Helical" evidence="8">
    <location>
        <begin position="370"/>
        <end position="391"/>
    </location>
</feature>
<dbReference type="PATRIC" id="fig|571913.6.peg.4415"/>
<dbReference type="GO" id="GO:0016020">
    <property type="term" value="C:membrane"/>
    <property type="evidence" value="ECO:0007669"/>
    <property type="project" value="UniProtKB-SubCell"/>
</dbReference>
<feature type="transmembrane region" description="Helical" evidence="8">
    <location>
        <begin position="241"/>
        <end position="261"/>
    </location>
</feature>
<sequence>MVAVLLCSVVIPLVTGVALLAGDRFSPPVGRRTSYLVALAGAVATAVCVGLSVWRRPELDHEWVPAIGMRLHLAIDGISAPLLVLTAVLGVLVVLHGHIEPPSRVGQGTFFGCLLLVTGGAIATFLARDAVLFFLAFEVVLIPMWWLIKGFGDPAHRAGAAAKFVLYTVLGSTLMLVGILGMVYLAGTSDIDQLVGGAGMSTSEQTVLAAILLVGLGIKVPIWPLHSWLPAAHTAAPTTGSVLLAAVLLKMGTYGVARLVVPTLPDGVDNVAPYVAVLAAIGIIWGGLVCLVERSLKRLIAWSSIAHMGFVMLGLMSGTRLGLQAALFANIAHGVVSALLFVVVGGLKHRWDGDDLTVARASLRDTAPRLGFALVIGMAASLGLPGLAGFWGELLAITSTWSPDSDRPLTLFRVLAAVAALGTVLAAAYALRVLRVVWAEGSPAEFAPPEPAEESEDESAEEPTTDPRLPIVVPDARGIEWLVVGVLVLGTVGLGVLPTILLRTTEPDVLQLLGVTGR</sequence>
<dbReference type="InterPro" id="IPR001750">
    <property type="entry name" value="ND/Mrp_TM"/>
</dbReference>
<evidence type="ECO:0000256" key="4">
    <source>
        <dbReference type="ARBA" id="ARBA00022989"/>
    </source>
</evidence>
<feature type="compositionally biased region" description="Acidic residues" evidence="7">
    <location>
        <begin position="451"/>
        <end position="464"/>
    </location>
</feature>
<accession>A0A0K1JMD7</accession>
<feature type="transmembrane region" description="Helical" evidence="8">
    <location>
        <begin position="74"/>
        <end position="96"/>
    </location>
</feature>
<evidence type="ECO:0000256" key="6">
    <source>
        <dbReference type="RuleBase" id="RU000320"/>
    </source>
</evidence>
<feature type="region of interest" description="Disordered" evidence="7">
    <location>
        <begin position="445"/>
        <end position="469"/>
    </location>
</feature>
<dbReference type="AlphaFoldDB" id="A0A0K1JMD7"/>
<evidence type="ECO:0000256" key="1">
    <source>
        <dbReference type="ARBA" id="ARBA00004127"/>
    </source>
</evidence>
<proteinExistence type="inferred from homology"/>
<keyword evidence="3 6" id="KW-0812">Transmembrane</keyword>
<name>A0A0K1JMD7_9MICO</name>
<dbReference type="STRING" id="571913.VV02_21800"/>
<dbReference type="GO" id="GO:0003954">
    <property type="term" value="F:NADH dehydrogenase activity"/>
    <property type="evidence" value="ECO:0007669"/>
    <property type="project" value="TreeGrafter"/>
</dbReference>
<feature type="transmembrane region" description="Helical" evidence="8">
    <location>
        <begin position="411"/>
        <end position="431"/>
    </location>
</feature>
<evidence type="ECO:0000313" key="11">
    <source>
        <dbReference type="Proteomes" id="UP000066480"/>
    </source>
</evidence>
<dbReference type="InterPro" id="IPR010227">
    <property type="entry name" value="NADH_Q_OxRdtase_chainM/4"/>
</dbReference>
<feature type="transmembrane region" description="Helical" evidence="8">
    <location>
        <begin position="34"/>
        <end position="54"/>
    </location>
</feature>
<feature type="transmembrane region" description="Helical" evidence="8">
    <location>
        <begin position="132"/>
        <end position="152"/>
    </location>
</feature>
<dbReference type="GO" id="GO:0012505">
    <property type="term" value="C:endomembrane system"/>
    <property type="evidence" value="ECO:0007669"/>
    <property type="project" value="UniProtKB-SubCell"/>
</dbReference>
<dbReference type="Proteomes" id="UP000066480">
    <property type="component" value="Chromosome"/>
</dbReference>
<dbReference type="EMBL" id="CP011112">
    <property type="protein sequence ID" value="AKU17876.1"/>
    <property type="molecule type" value="Genomic_DNA"/>
</dbReference>
<evidence type="ECO:0000256" key="7">
    <source>
        <dbReference type="SAM" id="MobiDB-lite"/>
    </source>
</evidence>
<dbReference type="NCBIfam" id="TIGR01972">
    <property type="entry name" value="NDH_I_M"/>
    <property type="match status" value="1"/>
</dbReference>
<gene>
    <name evidence="10" type="ORF">VV02_21800</name>
</gene>
<evidence type="ECO:0000256" key="2">
    <source>
        <dbReference type="ARBA" id="ARBA00009025"/>
    </source>
</evidence>
<dbReference type="PANTHER" id="PTHR43507:SF1">
    <property type="entry name" value="NADH-UBIQUINONE OXIDOREDUCTASE CHAIN 4"/>
    <property type="match status" value="1"/>
</dbReference>
<dbReference type="GO" id="GO:0008137">
    <property type="term" value="F:NADH dehydrogenase (ubiquinone) activity"/>
    <property type="evidence" value="ECO:0007669"/>
    <property type="project" value="InterPro"/>
</dbReference>
<feature type="transmembrane region" description="Helical" evidence="8">
    <location>
        <begin position="164"/>
        <end position="187"/>
    </location>
</feature>
<dbReference type="OrthoDB" id="9768329at2"/>
<evidence type="ECO:0000256" key="5">
    <source>
        <dbReference type="ARBA" id="ARBA00023136"/>
    </source>
</evidence>